<comment type="caution">
    <text evidence="3">The sequence shown here is derived from an EMBL/GenBank/DDBJ whole genome shotgun (WGS) entry which is preliminary data.</text>
</comment>
<dbReference type="InterPro" id="IPR052350">
    <property type="entry name" value="Metallo-dep_Lactonases"/>
</dbReference>
<gene>
    <name evidence="3" type="ORF">ON753_18265</name>
</gene>
<organism evidence="3 4">
    <name type="scientific">Roseibium salinum</name>
    <dbReference type="NCBI Taxonomy" id="1604349"/>
    <lineage>
        <taxon>Bacteria</taxon>
        <taxon>Pseudomonadati</taxon>
        <taxon>Pseudomonadota</taxon>
        <taxon>Alphaproteobacteria</taxon>
        <taxon>Hyphomicrobiales</taxon>
        <taxon>Stappiaceae</taxon>
        <taxon>Roseibium</taxon>
    </lineage>
</organism>
<evidence type="ECO:0000256" key="1">
    <source>
        <dbReference type="ARBA" id="ARBA00038310"/>
    </source>
</evidence>
<dbReference type="InterPro" id="IPR032466">
    <property type="entry name" value="Metal_Hydrolase"/>
</dbReference>
<dbReference type="EMBL" id="JAPEVI010000003">
    <property type="protein sequence ID" value="MCX2724291.1"/>
    <property type="molecule type" value="Genomic_DNA"/>
</dbReference>
<dbReference type="Proteomes" id="UP001300261">
    <property type="component" value="Unassembled WGS sequence"/>
</dbReference>
<name>A0ABT3R590_9HYPH</name>
<comment type="similarity">
    <text evidence="1">Belongs to the metallo-dependent hydrolases superfamily.</text>
</comment>
<dbReference type="PANTHER" id="PTHR43569:SF2">
    <property type="entry name" value="AMIDOHYDROLASE-RELATED DOMAIN-CONTAINING PROTEIN"/>
    <property type="match status" value="1"/>
</dbReference>
<proteinExistence type="inferred from homology"/>
<dbReference type="PANTHER" id="PTHR43569">
    <property type="entry name" value="AMIDOHYDROLASE"/>
    <property type="match status" value="1"/>
</dbReference>
<dbReference type="InterPro" id="IPR006680">
    <property type="entry name" value="Amidohydro-rel"/>
</dbReference>
<reference evidence="3 4" key="1">
    <citation type="journal article" date="2016" name="Int. J. Syst. Evol. Microbiol.">
        <title>Labrenzia salina sp. nov., isolated from the rhizosphere of the halophyte Arthrocnemum macrostachyum.</title>
        <authorList>
            <person name="Camacho M."/>
            <person name="Redondo-Gomez S."/>
            <person name="Rodriguez-Llorente I."/>
            <person name="Rohde M."/>
            <person name="Sproer C."/>
            <person name="Schumann P."/>
            <person name="Klenk H.P."/>
            <person name="Montero-Calasanz M.D.C."/>
        </authorList>
    </citation>
    <scope>NUCLEOTIDE SEQUENCE [LARGE SCALE GENOMIC DNA]</scope>
    <source>
        <strain evidence="3 4">DSM 29163</strain>
    </source>
</reference>
<dbReference type="Gene3D" id="3.20.20.140">
    <property type="entry name" value="Metal-dependent hydrolases"/>
    <property type="match status" value="1"/>
</dbReference>
<dbReference type="SUPFAM" id="SSF51556">
    <property type="entry name" value="Metallo-dependent hydrolases"/>
    <property type="match status" value="1"/>
</dbReference>
<sequence>MAQRTSAWCKLSGLVTEAPENWTADDLKPYVDHLLTVFGPARLIWGSDWPVCTLAATYEKWVATTEHLLAGLSEEDARRVWFDNAVEAYGLDVEA</sequence>
<feature type="domain" description="Amidohydrolase-related" evidence="2">
    <location>
        <begin position="1"/>
        <end position="91"/>
    </location>
</feature>
<evidence type="ECO:0000313" key="4">
    <source>
        <dbReference type="Proteomes" id="UP001300261"/>
    </source>
</evidence>
<accession>A0ABT3R590</accession>
<keyword evidence="4" id="KW-1185">Reference proteome</keyword>
<evidence type="ECO:0000259" key="2">
    <source>
        <dbReference type="Pfam" id="PF04909"/>
    </source>
</evidence>
<dbReference type="Pfam" id="PF04909">
    <property type="entry name" value="Amidohydro_2"/>
    <property type="match status" value="1"/>
</dbReference>
<evidence type="ECO:0000313" key="3">
    <source>
        <dbReference type="EMBL" id="MCX2724291.1"/>
    </source>
</evidence>
<protein>
    <submittedName>
        <fullName evidence="3">Amidohydrolase family protein</fullName>
    </submittedName>
</protein>